<name>A0A072UXZ5_MEDTR</name>
<accession>A0A072UXZ5</accession>
<feature type="domain" description="F-box" evidence="2">
    <location>
        <begin position="18"/>
        <end position="68"/>
    </location>
</feature>
<dbReference type="Pfam" id="PF00646">
    <property type="entry name" value="F-box"/>
    <property type="match status" value="1"/>
</dbReference>
<sequence>MACTISTDAYKIQKHNVDDIISNLPEGVLLHILSLLPTKDAVRTSILAKKWKQLWTYLSAFDFNFRHPRYDLDPRNQNNTENSLLDQKNKENSLLDLVGRLLHESYRVERLCVQIFKSVIDADKVNSLIYFAAKHKMQYLKLSLGHPDDKFVLPHSFSTFESLNELWLGLHFTLHIPSGIHFPKLKTLVVSDVTFANEKSFQRLFSGCSVLQELTLHDWSWENIMHINIAISTLRELTIRFNMLSEDIHDDMTVMIDTPNLLYLRCRCDPTIQFIPVNLTSIVDADIDLGFLYPPNELYTAKCAIELLSGLSNVKSLKLANDTLESLHHTKDTLHLLPLFDNLTHLDVYSVISAKTNEVLMNILQKTPKLEVLEIPAAVLNYLDGEDLILNSVPCCFNSSLNRLCFSNFYGNEYEIQFVTFILKNAPYLRKIDIHCSRRLIADIEKLDDVCNQFEDVCLESCVVMFHPSYYDDESSDDESDEDEAANSEVLPAAGNQNQSKFS</sequence>
<dbReference type="PANTHER" id="PTHR31900">
    <property type="entry name" value="F-BOX/RNI SUPERFAMILY PROTEIN-RELATED"/>
    <property type="match status" value="1"/>
</dbReference>
<dbReference type="Pfam" id="PF08387">
    <property type="entry name" value="FBD"/>
    <property type="match status" value="1"/>
</dbReference>
<dbReference type="EnsemblPlants" id="KEH30740">
    <property type="protein sequence ID" value="KEH30740"/>
    <property type="gene ID" value="MTR_4g080773"/>
</dbReference>
<dbReference type="OrthoDB" id="1412916at2759"/>
<dbReference type="Gene3D" id="1.20.1280.50">
    <property type="match status" value="1"/>
</dbReference>
<dbReference type="SUPFAM" id="SSF52047">
    <property type="entry name" value="RNI-like"/>
    <property type="match status" value="1"/>
</dbReference>
<evidence type="ECO:0000256" key="1">
    <source>
        <dbReference type="SAM" id="MobiDB-lite"/>
    </source>
</evidence>
<dbReference type="InterPro" id="IPR001810">
    <property type="entry name" value="F-box_dom"/>
</dbReference>
<keyword evidence="5" id="KW-1185">Reference proteome</keyword>
<dbReference type="InterPro" id="IPR055411">
    <property type="entry name" value="LRR_FXL15/At3g58940/PEG3-like"/>
</dbReference>
<dbReference type="CDD" id="cd22160">
    <property type="entry name" value="F-box_AtFBL13-like"/>
    <property type="match status" value="1"/>
</dbReference>
<protein>
    <submittedName>
        <fullName evidence="3">F-box/RNI/FBD-like domain protein</fullName>
    </submittedName>
</protein>
<reference evidence="3 5" key="2">
    <citation type="journal article" date="2014" name="BMC Genomics">
        <title>An improved genome release (version Mt4.0) for the model legume Medicago truncatula.</title>
        <authorList>
            <person name="Tang H."/>
            <person name="Krishnakumar V."/>
            <person name="Bidwell S."/>
            <person name="Rosen B."/>
            <person name="Chan A."/>
            <person name="Zhou S."/>
            <person name="Gentzbittel L."/>
            <person name="Childs K.L."/>
            <person name="Yandell M."/>
            <person name="Gundlach H."/>
            <person name="Mayer K.F."/>
            <person name="Schwartz D.C."/>
            <person name="Town C.D."/>
        </authorList>
    </citation>
    <scope>GENOME REANNOTATION</scope>
    <source>
        <strain evidence="3">A17</strain>
        <strain evidence="4 5">cv. Jemalong A17</strain>
    </source>
</reference>
<organism evidence="3 5">
    <name type="scientific">Medicago truncatula</name>
    <name type="common">Barrel medic</name>
    <name type="synonym">Medicago tribuloides</name>
    <dbReference type="NCBI Taxonomy" id="3880"/>
    <lineage>
        <taxon>Eukaryota</taxon>
        <taxon>Viridiplantae</taxon>
        <taxon>Streptophyta</taxon>
        <taxon>Embryophyta</taxon>
        <taxon>Tracheophyta</taxon>
        <taxon>Spermatophyta</taxon>
        <taxon>Magnoliopsida</taxon>
        <taxon>eudicotyledons</taxon>
        <taxon>Gunneridae</taxon>
        <taxon>Pentapetalae</taxon>
        <taxon>rosids</taxon>
        <taxon>fabids</taxon>
        <taxon>Fabales</taxon>
        <taxon>Fabaceae</taxon>
        <taxon>Papilionoideae</taxon>
        <taxon>50 kb inversion clade</taxon>
        <taxon>NPAAA clade</taxon>
        <taxon>Hologalegina</taxon>
        <taxon>IRL clade</taxon>
        <taxon>Trifolieae</taxon>
        <taxon>Medicago</taxon>
    </lineage>
</organism>
<dbReference type="ExpressionAtlas" id="A0A072UXZ5">
    <property type="expression patterns" value="differential"/>
</dbReference>
<dbReference type="InterPro" id="IPR036047">
    <property type="entry name" value="F-box-like_dom_sf"/>
</dbReference>
<dbReference type="Gene3D" id="3.80.10.10">
    <property type="entry name" value="Ribonuclease Inhibitor"/>
    <property type="match status" value="2"/>
</dbReference>
<dbReference type="EMBL" id="CM001220">
    <property type="protein sequence ID" value="KEH30740.1"/>
    <property type="molecule type" value="Genomic_DNA"/>
</dbReference>
<dbReference type="PANTHER" id="PTHR31900:SF32">
    <property type="entry name" value="F-BOX_RNI_FBD-LIKE DOMAIN PROTEIN"/>
    <property type="match status" value="1"/>
</dbReference>
<reference evidence="4" key="3">
    <citation type="submission" date="2015-04" db="UniProtKB">
        <authorList>
            <consortium name="EnsemblPlants"/>
        </authorList>
    </citation>
    <scope>IDENTIFICATION</scope>
    <source>
        <strain evidence="4">cv. Jemalong A17</strain>
    </source>
</reference>
<dbReference type="Pfam" id="PF24758">
    <property type="entry name" value="LRR_At5g56370"/>
    <property type="match status" value="1"/>
</dbReference>
<evidence type="ECO:0000313" key="5">
    <source>
        <dbReference type="Proteomes" id="UP000002051"/>
    </source>
</evidence>
<evidence type="ECO:0000313" key="4">
    <source>
        <dbReference type="EnsemblPlants" id="KEH30740"/>
    </source>
</evidence>
<evidence type="ECO:0000313" key="3">
    <source>
        <dbReference type="EMBL" id="KEH30740.1"/>
    </source>
</evidence>
<dbReference type="PROSITE" id="PS50181">
    <property type="entry name" value="FBOX"/>
    <property type="match status" value="1"/>
</dbReference>
<reference evidence="3 5" key="1">
    <citation type="journal article" date="2011" name="Nature">
        <title>The Medicago genome provides insight into the evolution of rhizobial symbioses.</title>
        <authorList>
            <person name="Young N.D."/>
            <person name="Debelle F."/>
            <person name="Oldroyd G.E."/>
            <person name="Geurts R."/>
            <person name="Cannon S.B."/>
            <person name="Udvardi M.K."/>
            <person name="Benedito V.A."/>
            <person name="Mayer K.F."/>
            <person name="Gouzy J."/>
            <person name="Schoof H."/>
            <person name="Van de Peer Y."/>
            <person name="Proost S."/>
            <person name="Cook D.R."/>
            <person name="Meyers B.C."/>
            <person name="Spannagl M."/>
            <person name="Cheung F."/>
            <person name="De Mita S."/>
            <person name="Krishnakumar V."/>
            <person name="Gundlach H."/>
            <person name="Zhou S."/>
            <person name="Mudge J."/>
            <person name="Bharti A.K."/>
            <person name="Murray J.D."/>
            <person name="Naoumkina M.A."/>
            <person name="Rosen B."/>
            <person name="Silverstein K.A."/>
            <person name="Tang H."/>
            <person name="Rombauts S."/>
            <person name="Zhao P.X."/>
            <person name="Zhou P."/>
            <person name="Barbe V."/>
            <person name="Bardou P."/>
            <person name="Bechner M."/>
            <person name="Bellec A."/>
            <person name="Berger A."/>
            <person name="Berges H."/>
            <person name="Bidwell S."/>
            <person name="Bisseling T."/>
            <person name="Choisne N."/>
            <person name="Couloux A."/>
            <person name="Denny R."/>
            <person name="Deshpande S."/>
            <person name="Dai X."/>
            <person name="Doyle J.J."/>
            <person name="Dudez A.M."/>
            <person name="Farmer A.D."/>
            <person name="Fouteau S."/>
            <person name="Franken C."/>
            <person name="Gibelin C."/>
            <person name="Gish J."/>
            <person name="Goldstein S."/>
            <person name="Gonzalez A.J."/>
            <person name="Green P.J."/>
            <person name="Hallab A."/>
            <person name="Hartog M."/>
            <person name="Hua A."/>
            <person name="Humphray S.J."/>
            <person name="Jeong D.H."/>
            <person name="Jing Y."/>
            <person name="Jocker A."/>
            <person name="Kenton S.M."/>
            <person name="Kim D.J."/>
            <person name="Klee K."/>
            <person name="Lai H."/>
            <person name="Lang C."/>
            <person name="Lin S."/>
            <person name="Macmil S.L."/>
            <person name="Magdelenat G."/>
            <person name="Matthews L."/>
            <person name="McCorrison J."/>
            <person name="Monaghan E.L."/>
            <person name="Mun J.H."/>
            <person name="Najar F.Z."/>
            <person name="Nicholson C."/>
            <person name="Noirot C."/>
            <person name="O'Bleness M."/>
            <person name="Paule C.R."/>
            <person name="Poulain J."/>
            <person name="Prion F."/>
            <person name="Qin B."/>
            <person name="Qu C."/>
            <person name="Retzel E.F."/>
            <person name="Riddle C."/>
            <person name="Sallet E."/>
            <person name="Samain S."/>
            <person name="Samson N."/>
            <person name="Sanders I."/>
            <person name="Saurat O."/>
            <person name="Scarpelli C."/>
            <person name="Schiex T."/>
            <person name="Segurens B."/>
            <person name="Severin A.J."/>
            <person name="Sherrier D.J."/>
            <person name="Shi R."/>
            <person name="Sims S."/>
            <person name="Singer S.R."/>
            <person name="Sinharoy S."/>
            <person name="Sterck L."/>
            <person name="Viollet A."/>
            <person name="Wang B.B."/>
            <person name="Wang K."/>
            <person name="Wang M."/>
            <person name="Wang X."/>
            <person name="Warfsmann J."/>
            <person name="Weissenbach J."/>
            <person name="White D.D."/>
            <person name="White J.D."/>
            <person name="Wiley G.B."/>
            <person name="Wincker P."/>
            <person name="Xing Y."/>
            <person name="Yang L."/>
            <person name="Yao Z."/>
            <person name="Ying F."/>
            <person name="Zhai J."/>
            <person name="Zhou L."/>
            <person name="Zuber A."/>
            <person name="Denarie J."/>
            <person name="Dixon R.A."/>
            <person name="May G.D."/>
            <person name="Schwartz D.C."/>
            <person name="Rogers J."/>
            <person name="Quetier F."/>
            <person name="Town C.D."/>
            <person name="Roe B.A."/>
        </authorList>
    </citation>
    <scope>NUCLEOTIDE SEQUENCE [LARGE SCALE GENOMIC DNA]</scope>
    <source>
        <strain evidence="3">A17</strain>
        <strain evidence="4 5">cv. Jemalong A17</strain>
    </source>
</reference>
<feature type="region of interest" description="Disordered" evidence="1">
    <location>
        <begin position="472"/>
        <end position="503"/>
    </location>
</feature>
<dbReference type="InterPro" id="IPR032675">
    <property type="entry name" value="LRR_dom_sf"/>
</dbReference>
<feature type="compositionally biased region" description="Acidic residues" evidence="1">
    <location>
        <begin position="472"/>
        <end position="486"/>
    </location>
</feature>
<dbReference type="InterPro" id="IPR053781">
    <property type="entry name" value="F-box_AtFBL13-like"/>
</dbReference>
<dbReference type="STRING" id="3880.A0A072UXZ5"/>
<dbReference type="AlphaFoldDB" id="A0A072UXZ5"/>
<dbReference type="InterPro" id="IPR006566">
    <property type="entry name" value="FBD"/>
</dbReference>
<dbReference type="InterPro" id="IPR050232">
    <property type="entry name" value="FBL13/AtMIF1-like"/>
</dbReference>
<proteinExistence type="predicted"/>
<dbReference type="SUPFAM" id="SSF81383">
    <property type="entry name" value="F-box domain"/>
    <property type="match status" value="1"/>
</dbReference>
<dbReference type="Proteomes" id="UP000002051">
    <property type="component" value="Chromosome 4"/>
</dbReference>
<evidence type="ECO:0000259" key="2">
    <source>
        <dbReference type="PROSITE" id="PS50181"/>
    </source>
</evidence>
<gene>
    <name evidence="4" type="primary">25492927</name>
    <name evidence="3" type="ordered locus">MTR_4g080773</name>
</gene>